<protein>
    <submittedName>
        <fullName evidence="1">Uncharacterized protein</fullName>
    </submittedName>
</protein>
<evidence type="ECO:0000313" key="1">
    <source>
        <dbReference type="EMBL" id="KAG5614410.1"/>
    </source>
</evidence>
<name>A0A9J5ZQR5_SOLCO</name>
<accession>A0A9J5ZQR5</accession>
<evidence type="ECO:0000313" key="2">
    <source>
        <dbReference type="Proteomes" id="UP000824120"/>
    </source>
</evidence>
<organism evidence="1 2">
    <name type="scientific">Solanum commersonii</name>
    <name type="common">Commerson's wild potato</name>
    <name type="synonym">Commerson's nightshade</name>
    <dbReference type="NCBI Taxonomy" id="4109"/>
    <lineage>
        <taxon>Eukaryota</taxon>
        <taxon>Viridiplantae</taxon>
        <taxon>Streptophyta</taxon>
        <taxon>Embryophyta</taxon>
        <taxon>Tracheophyta</taxon>
        <taxon>Spermatophyta</taxon>
        <taxon>Magnoliopsida</taxon>
        <taxon>eudicotyledons</taxon>
        <taxon>Gunneridae</taxon>
        <taxon>Pentapetalae</taxon>
        <taxon>asterids</taxon>
        <taxon>lamiids</taxon>
        <taxon>Solanales</taxon>
        <taxon>Solanaceae</taxon>
        <taxon>Solanoideae</taxon>
        <taxon>Solaneae</taxon>
        <taxon>Solanum</taxon>
    </lineage>
</organism>
<reference evidence="1 2" key="1">
    <citation type="submission" date="2020-09" db="EMBL/GenBank/DDBJ databases">
        <title>De no assembly of potato wild relative species, Solanum commersonii.</title>
        <authorList>
            <person name="Cho K."/>
        </authorList>
    </citation>
    <scope>NUCLEOTIDE SEQUENCE [LARGE SCALE GENOMIC DNA]</scope>
    <source>
        <strain evidence="1">LZ3.2</strain>
        <tissue evidence="1">Leaf</tissue>
    </source>
</reference>
<dbReference type="EMBL" id="JACXVP010000003">
    <property type="protein sequence ID" value="KAG5614410.1"/>
    <property type="molecule type" value="Genomic_DNA"/>
</dbReference>
<dbReference type="AlphaFoldDB" id="A0A9J5ZQR5"/>
<dbReference type="Proteomes" id="UP000824120">
    <property type="component" value="Chromosome 3"/>
</dbReference>
<comment type="caution">
    <text evidence="1">The sequence shown here is derived from an EMBL/GenBank/DDBJ whole genome shotgun (WGS) entry which is preliminary data.</text>
</comment>
<sequence length="68" mass="7927">MKVVASSDYIFTVYEGGIDTLFVLRGKLVNLVDFNMTRYLVCTQWLFSRRGILKMYTPTTLITINMMH</sequence>
<keyword evidence="2" id="KW-1185">Reference proteome</keyword>
<gene>
    <name evidence="1" type="ORF">H5410_014234</name>
</gene>
<proteinExistence type="predicted"/>